<dbReference type="PaxDb" id="522772-Dacet_2004"/>
<dbReference type="NCBIfam" id="TIGR00688">
    <property type="entry name" value="rarD"/>
    <property type="match status" value="1"/>
</dbReference>
<evidence type="ECO:0000313" key="10">
    <source>
        <dbReference type="EMBL" id="ADD68767.1"/>
    </source>
</evidence>
<dbReference type="InterPro" id="IPR004626">
    <property type="entry name" value="RarD"/>
</dbReference>
<feature type="transmembrane region" description="Helical" evidence="8">
    <location>
        <begin position="128"/>
        <end position="144"/>
    </location>
</feature>
<keyword evidence="4" id="KW-1003">Cell membrane</keyword>
<evidence type="ECO:0000256" key="3">
    <source>
        <dbReference type="ARBA" id="ARBA00022448"/>
    </source>
</evidence>
<dbReference type="SUPFAM" id="SSF103481">
    <property type="entry name" value="Multidrug resistance efflux transporter EmrE"/>
    <property type="match status" value="2"/>
</dbReference>
<feature type="transmembrane region" description="Helical" evidence="8">
    <location>
        <begin position="266"/>
        <end position="288"/>
    </location>
</feature>
<dbReference type="AlphaFoldDB" id="D4H1K7"/>
<dbReference type="Proteomes" id="UP000002012">
    <property type="component" value="Chromosome"/>
</dbReference>
<keyword evidence="5 8" id="KW-0812">Transmembrane</keyword>
<organism evidence="10 11">
    <name type="scientific">Denitrovibrio acetiphilus (strain DSM 12809 / NBRC 114555 / N2460)</name>
    <dbReference type="NCBI Taxonomy" id="522772"/>
    <lineage>
        <taxon>Bacteria</taxon>
        <taxon>Pseudomonadati</taxon>
        <taxon>Deferribacterota</taxon>
        <taxon>Deferribacteres</taxon>
        <taxon>Deferribacterales</taxon>
        <taxon>Geovibrionaceae</taxon>
        <taxon>Denitrovibrio</taxon>
    </lineage>
</organism>
<evidence type="ECO:0000256" key="7">
    <source>
        <dbReference type="ARBA" id="ARBA00023136"/>
    </source>
</evidence>
<feature type="transmembrane region" description="Helical" evidence="8">
    <location>
        <begin position="179"/>
        <end position="200"/>
    </location>
</feature>
<feature type="transmembrane region" description="Helical" evidence="8">
    <location>
        <begin position="72"/>
        <end position="92"/>
    </location>
</feature>
<dbReference type="OrthoDB" id="369870at2"/>
<evidence type="ECO:0000259" key="9">
    <source>
        <dbReference type="Pfam" id="PF00892"/>
    </source>
</evidence>
<sequence length="294" mass="32898">MMGSEKRTGFQSAVAAFVMWGALPMYWKLLHSVPAEEILAHRIIWSAVIVFIILVVQKRLPELFSLIKDKRTMLLMLGSGLLIGGNWFTYIWAVNHDRVLETSMGYFICPMVSILLGYIFFQEKIRGFMKPAVLFAIAGVLVMGLGYGKFPVTAFILAVSFGFYGLFRKKIDVKPLPGLFIEATVLMPPAFIYLLYLHMHGGGVFLTNTHDTIYLVGTGIATSVPLLLFVVGASRIRLGTIGTLQYIAPTMGFFIGAFLYNEPLGGAKVTTFVLIWIGVILYMWQLYLDTRKQI</sequence>
<name>D4H1K7_DENA2</name>
<evidence type="ECO:0000256" key="4">
    <source>
        <dbReference type="ARBA" id="ARBA00022475"/>
    </source>
</evidence>
<feature type="transmembrane region" description="Helical" evidence="8">
    <location>
        <begin position="212"/>
        <end position="231"/>
    </location>
</feature>
<evidence type="ECO:0000256" key="6">
    <source>
        <dbReference type="ARBA" id="ARBA00022989"/>
    </source>
</evidence>
<feature type="domain" description="EamA" evidence="9">
    <location>
        <begin position="153"/>
        <end position="283"/>
    </location>
</feature>
<feature type="domain" description="EamA" evidence="9">
    <location>
        <begin position="11"/>
        <end position="143"/>
    </location>
</feature>
<feature type="transmembrane region" description="Helical" evidence="8">
    <location>
        <begin position="39"/>
        <end position="60"/>
    </location>
</feature>
<dbReference type="STRING" id="522772.Dacet_2004"/>
<dbReference type="InterPro" id="IPR037185">
    <property type="entry name" value="EmrE-like"/>
</dbReference>
<dbReference type="HOGENOM" id="CLU_054508_1_0_0"/>
<evidence type="ECO:0000256" key="2">
    <source>
        <dbReference type="ARBA" id="ARBA00007362"/>
    </source>
</evidence>
<comment type="subcellular location">
    <subcellularLocation>
        <location evidence="1">Cell membrane</location>
        <topology evidence="1">Multi-pass membrane protein</topology>
    </subcellularLocation>
</comment>
<dbReference type="RefSeq" id="WP_013011271.1">
    <property type="nucleotide sequence ID" value="NC_013943.1"/>
</dbReference>
<keyword evidence="6 8" id="KW-1133">Transmembrane helix</keyword>
<protein>
    <submittedName>
        <fullName evidence="10">RarD protein, DMT superfamily transporter</fullName>
    </submittedName>
</protein>
<gene>
    <name evidence="10" type="ordered locus">Dacet_2004</name>
</gene>
<dbReference type="PANTHER" id="PTHR22911">
    <property type="entry name" value="ACYL-MALONYL CONDENSING ENZYME-RELATED"/>
    <property type="match status" value="1"/>
</dbReference>
<feature type="transmembrane region" description="Helical" evidence="8">
    <location>
        <begin position="104"/>
        <end position="121"/>
    </location>
</feature>
<dbReference type="KEGG" id="dap:Dacet_2004"/>
<accession>D4H1K7</accession>
<evidence type="ECO:0000313" key="11">
    <source>
        <dbReference type="Proteomes" id="UP000002012"/>
    </source>
</evidence>
<comment type="similarity">
    <text evidence="2">Belongs to the EamA transporter family.</text>
</comment>
<evidence type="ECO:0000256" key="5">
    <source>
        <dbReference type="ARBA" id="ARBA00022692"/>
    </source>
</evidence>
<feature type="transmembrane region" description="Helical" evidence="8">
    <location>
        <begin position="9"/>
        <end position="27"/>
    </location>
</feature>
<feature type="transmembrane region" description="Helical" evidence="8">
    <location>
        <begin position="150"/>
        <end position="167"/>
    </location>
</feature>
<dbReference type="PANTHER" id="PTHR22911:SF137">
    <property type="entry name" value="SOLUTE CARRIER FAMILY 35 MEMBER G2-RELATED"/>
    <property type="match status" value="1"/>
</dbReference>
<reference evidence="10 11" key="1">
    <citation type="journal article" date="2010" name="Stand. Genomic Sci.">
        <title>Complete genome sequence of Denitrovibrio acetiphilus type strain (N2460).</title>
        <authorList>
            <person name="Kiss H."/>
            <person name="Lang E."/>
            <person name="Lapidus A."/>
            <person name="Copeland A."/>
            <person name="Nolan M."/>
            <person name="Glavina Del Rio T."/>
            <person name="Chen F."/>
            <person name="Lucas S."/>
            <person name="Tice H."/>
            <person name="Cheng J.F."/>
            <person name="Han C."/>
            <person name="Goodwin L."/>
            <person name="Pitluck S."/>
            <person name="Liolios K."/>
            <person name="Pati A."/>
            <person name="Ivanova N."/>
            <person name="Mavromatis K."/>
            <person name="Chen A."/>
            <person name="Palaniappan K."/>
            <person name="Land M."/>
            <person name="Hauser L."/>
            <person name="Chang Y.J."/>
            <person name="Jeffries C.D."/>
            <person name="Detter J.C."/>
            <person name="Brettin T."/>
            <person name="Spring S."/>
            <person name="Rohde M."/>
            <person name="Goker M."/>
            <person name="Woyke T."/>
            <person name="Bristow J."/>
            <person name="Eisen J.A."/>
            <person name="Markowitz V."/>
            <person name="Hugenholtz P."/>
            <person name="Kyrpides N.C."/>
            <person name="Klenk H.P."/>
        </authorList>
    </citation>
    <scope>NUCLEOTIDE SEQUENCE [LARGE SCALE GENOMIC DNA]</scope>
    <source>
        <strain evidence="11">DSM 12809 / NBRC 114555 / N2460</strain>
    </source>
</reference>
<dbReference type="InterPro" id="IPR000620">
    <property type="entry name" value="EamA_dom"/>
</dbReference>
<dbReference type="InParanoid" id="D4H1K7"/>
<keyword evidence="3" id="KW-0813">Transport</keyword>
<keyword evidence="7 8" id="KW-0472">Membrane</keyword>
<dbReference type="FunCoup" id="D4H1K7">
    <property type="interactions" value="120"/>
</dbReference>
<feature type="transmembrane region" description="Helical" evidence="8">
    <location>
        <begin position="243"/>
        <end position="260"/>
    </location>
</feature>
<dbReference type="GO" id="GO:0005886">
    <property type="term" value="C:plasma membrane"/>
    <property type="evidence" value="ECO:0007669"/>
    <property type="project" value="UniProtKB-SubCell"/>
</dbReference>
<proteinExistence type="inferred from homology"/>
<evidence type="ECO:0000256" key="1">
    <source>
        <dbReference type="ARBA" id="ARBA00004651"/>
    </source>
</evidence>
<dbReference type="EMBL" id="CP001968">
    <property type="protein sequence ID" value="ADD68767.1"/>
    <property type="molecule type" value="Genomic_DNA"/>
</dbReference>
<keyword evidence="11" id="KW-1185">Reference proteome</keyword>
<dbReference type="Pfam" id="PF00892">
    <property type="entry name" value="EamA"/>
    <property type="match status" value="2"/>
</dbReference>
<dbReference type="eggNOG" id="COG2962">
    <property type="taxonomic scope" value="Bacteria"/>
</dbReference>
<evidence type="ECO:0000256" key="8">
    <source>
        <dbReference type="SAM" id="Phobius"/>
    </source>
</evidence>